<dbReference type="EC" id="1.-.-.-" evidence="4"/>
<name>A0ABV7IU08_9RHOB</name>
<dbReference type="Gene3D" id="3.40.50.360">
    <property type="match status" value="1"/>
</dbReference>
<dbReference type="SUPFAM" id="SSF52218">
    <property type="entry name" value="Flavoproteins"/>
    <property type="match status" value="1"/>
</dbReference>
<dbReference type="EC" id="1.6.99.-" evidence="4"/>
<dbReference type="EMBL" id="JBHRTO010000001">
    <property type="protein sequence ID" value="MFC3179990.1"/>
    <property type="molecule type" value="Genomic_DNA"/>
</dbReference>
<reference evidence="5" key="1">
    <citation type="journal article" date="2019" name="Int. J. Syst. Evol. Microbiol.">
        <title>The Global Catalogue of Microorganisms (GCM) 10K type strain sequencing project: providing services to taxonomists for standard genome sequencing and annotation.</title>
        <authorList>
            <consortium name="The Broad Institute Genomics Platform"/>
            <consortium name="The Broad Institute Genome Sequencing Center for Infectious Disease"/>
            <person name="Wu L."/>
            <person name="Ma J."/>
        </authorList>
    </citation>
    <scope>NUCLEOTIDE SEQUENCE [LARGE SCALE GENOMIC DNA]</scope>
    <source>
        <strain evidence="5">KCTC 52039</strain>
    </source>
</reference>
<dbReference type="PANTHER" id="PTHR10204">
    <property type="entry name" value="NAD P H OXIDOREDUCTASE-RELATED"/>
    <property type="match status" value="1"/>
</dbReference>
<evidence type="ECO:0000259" key="3">
    <source>
        <dbReference type="Pfam" id="PF02525"/>
    </source>
</evidence>
<keyword evidence="2 4" id="KW-0560">Oxidoreductase</keyword>
<accession>A0ABV7IU08</accession>
<comment type="similarity">
    <text evidence="1">Belongs to the NAD(P)H dehydrogenase (quinone) family.</text>
</comment>
<dbReference type="Pfam" id="PF02525">
    <property type="entry name" value="Flavodoxin_2"/>
    <property type="match status" value="1"/>
</dbReference>
<proteinExistence type="inferred from homology"/>
<protein>
    <submittedName>
        <fullName evidence="4">NAD(P)H-dependent oxidoreductase</fullName>
        <ecNumber evidence="4">1.-.-.-</ecNumber>
        <ecNumber evidence="4">1.6.99.-</ecNumber>
    </submittedName>
</protein>
<keyword evidence="5" id="KW-1185">Reference proteome</keyword>
<dbReference type="InterPro" id="IPR003680">
    <property type="entry name" value="Flavodoxin_fold"/>
</dbReference>
<evidence type="ECO:0000256" key="2">
    <source>
        <dbReference type="ARBA" id="ARBA00023002"/>
    </source>
</evidence>
<evidence type="ECO:0000313" key="5">
    <source>
        <dbReference type="Proteomes" id="UP001595547"/>
    </source>
</evidence>
<feature type="domain" description="Flavodoxin-like fold" evidence="3">
    <location>
        <begin position="1"/>
        <end position="193"/>
    </location>
</feature>
<dbReference type="InterPro" id="IPR051545">
    <property type="entry name" value="NAD(P)H_dehydrogenase_qn"/>
</dbReference>
<dbReference type="RefSeq" id="WP_380071615.1">
    <property type="nucleotide sequence ID" value="NZ_JBHRTO010000001.1"/>
</dbReference>
<comment type="caution">
    <text evidence="4">The sequence shown here is derived from an EMBL/GenBank/DDBJ whole genome shotgun (WGS) entry which is preliminary data.</text>
</comment>
<gene>
    <name evidence="4" type="ORF">ACFOGH_03220</name>
</gene>
<sequence>MRLLFVYAHPDAASYTAACRDTALQAAHAAGHAVKLIDLYAESFAPALSAEEWRSYPDPDAIPDELTPHIEALQWAEGLILIHPTWWSGPPAILKGWCDRVLRPGVAFHVHGNALRPGLPNIRLLGVITSLGATRLQYNLLLGAPGKRQLLRGLRACTNRRCKTLWLPDYAIDASTEASRAAQLAKIAARIAQIAV</sequence>
<organism evidence="4 5">
    <name type="scientific">Cypionkella sinensis</name>
    <dbReference type="NCBI Taxonomy" id="1756043"/>
    <lineage>
        <taxon>Bacteria</taxon>
        <taxon>Pseudomonadati</taxon>
        <taxon>Pseudomonadota</taxon>
        <taxon>Alphaproteobacteria</taxon>
        <taxon>Rhodobacterales</taxon>
        <taxon>Paracoccaceae</taxon>
        <taxon>Cypionkella</taxon>
    </lineage>
</organism>
<evidence type="ECO:0000313" key="4">
    <source>
        <dbReference type="EMBL" id="MFC3179990.1"/>
    </source>
</evidence>
<dbReference type="InterPro" id="IPR029039">
    <property type="entry name" value="Flavoprotein-like_sf"/>
</dbReference>
<dbReference type="GO" id="GO:0016491">
    <property type="term" value="F:oxidoreductase activity"/>
    <property type="evidence" value="ECO:0007669"/>
    <property type="project" value="UniProtKB-KW"/>
</dbReference>
<dbReference type="Proteomes" id="UP001595547">
    <property type="component" value="Unassembled WGS sequence"/>
</dbReference>
<evidence type="ECO:0000256" key="1">
    <source>
        <dbReference type="ARBA" id="ARBA00006252"/>
    </source>
</evidence>
<dbReference type="PANTHER" id="PTHR10204:SF34">
    <property type="entry name" value="NAD(P)H DEHYDROGENASE [QUINONE] 1 ISOFORM 1"/>
    <property type="match status" value="1"/>
</dbReference>